<reference evidence="1" key="1">
    <citation type="submission" date="2021-08" db="EMBL/GenBank/DDBJ databases">
        <title>The first chromosome-level gecko genome reveals the dynamic sex chromosomes of Neotropical dwarf geckos (Sphaerodactylidae: Sphaerodactylus).</title>
        <authorList>
            <person name="Pinto B.J."/>
            <person name="Keating S.E."/>
            <person name="Gamble T."/>
        </authorList>
    </citation>
    <scope>NUCLEOTIDE SEQUENCE</scope>
    <source>
        <strain evidence="1">TG3544</strain>
    </source>
</reference>
<proteinExistence type="predicted"/>
<comment type="caution">
    <text evidence="1">The sequence shown here is derived from an EMBL/GenBank/DDBJ whole genome shotgun (WGS) entry which is preliminary data.</text>
</comment>
<keyword evidence="2" id="KW-1185">Reference proteome</keyword>
<dbReference type="EMBL" id="CM037616">
    <property type="protein sequence ID" value="KAH7994041.1"/>
    <property type="molecule type" value="Genomic_DNA"/>
</dbReference>
<evidence type="ECO:0000313" key="2">
    <source>
        <dbReference type="Proteomes" id="UP000827872"/>
    </source>
</evidence>
<protein>
    <submittedName>
        <fullName evidence="1">Uncharacterized protein</fullName>
    </submittedName>
</protein>
<gene>
    <name evidence="1" type="ORF">K3G42_033038</name>
</gene>
<organism evidence="1 2">
    <name type="scientific">Sphaerodactylus townsendi</name>
    <dbReference type="NCBI Taxonomy" id="933632"/>
    <lineage>
        <taxon>Eukaryota</taxon>
        <taxon>Metazoa</taxon>
        <taxon>Chordata</taxon>
        <taxon>Craniata</taxon>
        <taxon>Vertebrata</taxon>
        <taxon>Euteleostomi</taxon>
        <taxon>Lepidosauria</taxon>
        <taxon>Squamata</taxon>
        <taxon>Bifurcata</taxon>
        <taxon>Gekkota</taxon>
        <taxon>Sphaerodactylidae</taxon>
        <taxon>Sphaerodactylus</taxon>
    </lineage>
</organism>
<dbReference type="Proteomes" id="UP000827872">
    <property type="component" value="Linkage Group LG03"/>
</dbReference>
<name>A0ACB8ENN8_9SAUR</name>
<sequence>MKMSSCLRQCLEIGSSSRNNRWEENGSDKPAAYKTWNSRLYPRWREGDPRQRNCWRGGHVAFDISNDAPTITGAKATFSIALRFPHNQTVLPDGRIVWNQNCSTNGSQVRQGDPVFPDQDINISDGFFPDGEPFPSRNQGTRGKFVYVWQTWGRYWQVEDGPSSLLTVDTNDIPLGSYTMEVEVFHYRGREKFIPIGGTSTQFSITDQIPFNVDIAQVMDIDGTDGRFVRNRAISFGVRLHDPSKYLGDADISYSWDFGDESGTLISRVSLVTHTYLSAGTFSPRVVIQAAIPLASCGSSTSEGPVVIPTTDSRGSTVQATSALPTVSSISGASSEGIQTAVPASGTPAPPTEEQPEPETTETGSLVTAGPGTVANQVPEGADLAAASLDPVIVVSATSAEVASATSAEVASATVDPLSVSTAVTASLTGTVAPASSSVVTPADDPNTTESTVLSPVVPTTEPPSDTISSAANTPASPGTEDPTEDTTTIDLTASVVPDIDLTASVVPDIDLTASIVPDIGSVATNVVQVLVKRQAPSGCLLYRYGTFATNLDVVQGIESAEIVQVVALTPSISENTVDLTVTCQGSLPEEVCTTIADAECLTAQQTICTPVQPSPDCQLVLRQVFNQSGLYCVNVSLADANSLAVASTQVNIQAGRSPASAQITLVVGVVLIAGLLGAIAYTYRDLCTVRAHPPATPAPGIAHSGGQAGTLPAGRNVDVTTGEAGGEVKRGRVEEATGKQNEGSAACRAIASAARSAAEPDQLGSEWPQLGRGRDLRAGRAFKAGSNGARELLLQRGAGKGLVGGSGKVEGVAGLSRVGRPKTAQPGELTLAQ</sequence>
<evidence type="ECO:0000313" key="1">
    <source>
        <dbReference type="EMBL" id="KAH7994041.1"/>
    </source>
</evidence>
<accession>A0ACB8ENN8</accession>